<evidence type="ECO:0000256" key="1">
    <source>
        <dbReference type="SAM" id="Phobius"/>
    </source>
</evidence>
<dbReference type="Proteomes" id="UP000219020">
    <property type="component" value="Unassembled WGS sequence"/>
</dbReference>
<keyword evidence="1" id="KW-0812">Transmembrane</keyword>
<protein>
    <submittedName>
        <fullName evidence="2">Uncharacterized protein</fullName>
    </submittedName>
</protein>
<gene>
    <name evidence="2" type="ORF">BTN49_0396</name>
</gene>
<keyword evidence="3" id="KW-1185">Reference proteome</keyword>
<dbReference type="AlphaFoldDB" id="A0A2A5T5K6"/>
<proteinExistence type="predicted"/>
<dbReference type="EMBL" id="NBYY01000009">
    <property type="protein sequence ID" value="PCS23432.1"/>
    <property type="molecule type" value="Genomic_DNA"/>
</dbReference>
<evidence type="ECO:0000313" key="3">
    <source>
        <dbReference type="Proteomes" id="UP000219020"/>
    </source>
</evidence>
<keyword evidence="1" id="KW-0472">Membrane</keyword>
<feature type="transmembrane region" description="Helical" evidence="1">
    <location>
        <begin position="12"/>
        <end position="35"/>
    </location>
</feature>
<keyword evidence="1" id="KW-1133">Transmembrane helix</keyword>
<reference evidence="3" key="1">
    <citation type="submission" date="2017-04" db="EMBL/GenBank/DDBJ databases">
        <title>Genome evolution of the luminous symbionts of deep sea anglerfish.</title>
        <authorList>
            <person name="Hendry T.A."/>
        </authorList>
    </citation>
    <scope>NUCLEOTIDE SEQUENCE [LARGE SCALE GENOMIC DNA]</scope>
</reference>
<organism evidence="2 3">
    <name type="scientific">Candidatus Enterovibrio escicola</name>
    <dbReference type="NCBI Taxonomy" id="1927127"/>
    <lineage>
        <taxon>Bacteria</taxon>
        <taxon>Pseudomonadati</taxon>
        <taxon>Pseudomonadota</taxon>
        <taxon>Gammaproteobacteria</taxon>
        <taxon>Vibrionales</taxon>
        <taxon>Vibrionaceae</taxon>
        <taxon>Enterovibrio</taxon>
    </lineage>
</organism>
<accession>A0A2A5T5K6</accession>
<comment type="caution">
    <text evidence="2">The sequence shown here is derived from an EMBL/GenBank/DDBJ whole genome shotgun (WGS) entry which is preliminary data.</text>
</comment>
<name>A0A2A5T5K6_9GAMM</name>
<evidence type="ECO:0000313" key="2">
    <source>
        <dbReference type="EMBL" id="PCS23432.1"/>
    </source>
</evidence>
<sequence>MHWHKRLTVSRLPLAVMGLMAEIAWVALTRVIGIFPMDGNM</sequence>